<evidence type="ECO:0000256" key="1">
    <source>
        <dbReference type="SAM" id="MobiDB-lite"/>
    </source>
</evidence>
<dbReference type="RefSeq" id="WP_264893621.1">
    <property type="nucleotide sequence ID" value="NZ_CP110257.1"/>
</dbReference>
<organism evidence="2 3">
    <name type="scientific">Caldimonas aquatica</name>
    <dbReference type="NCBI Taxonomy" id="376175"/>
    <lineage>
        <taxon>Bacteria</taxon>
        <taxon>Pseudomonadati</taxon>
        <taxon>Pseudomonadota</taxon>
        <taxon>Betaproteobacteria</taxon>
        <taxon>Burkholderiales</taxon>
        <taxon>Sphaerotilaceae</taxon>
        <taxon>Caldimonas</taxon>
    </lineage>
</organism>
<gene>
    <name evidence="2" type="ORF">OMP39_04620</name>
</gene>
<dbReference type="InterPro" id="IPR018763">
    <property type="entry name" value="DUF2334"/>
</dbReference>
<dbReference type="InterPro" id="IPR011330">
    <property type="entry name" value="Glyco_hydro/deAcase_b/a-brl"/>
</dbReference>
<dbReference type="Proteomes" id="UP001163266">
    <property type="component" value="Chromosome"/>
</dbReference>
<dbReference type="EMBL" id="CP110257">
    <property type="protein sequence ID" value="UZD55868.1"/>
    <property type="molecule type" value="Genomic_DNA"/>
</dbReference>
<accession>A0ABY6MV24</accession>
<reference evidence="2" key="1">
    <citation type="submission" date="2022-10" db="EMBL/GenBank/DDBJ databases">
        <title>Complete genome sequence of Schlegelella aquatica LMG 23380.</title>
        <authorList>
            <person name="Musilova J."/>
            <person name="Kourilova X."/>
            <person name="Bezdicek M."/>
            <person name="Hermankova K."/>
            <person name="Obruca S."/>
            <person name="Sedlar K."/>
        </authorList>
    </citation>
    <scope>NUCLEOTIDE SEQUENCE</scope>
    <source>
        <strain evidence="2">LMG 23380</strain>
    </source>
</reference>
<dbReference type="SUPFAM" id="SSF88713">
    <property type="entry name" value="Glycoside hydrolase/deacetylase"/>
    <property type="match status" value="1"/>
</dbReference>
<evidence type="ECO:0000313" key="2">
    <source>
        <dbReference type="EMBL" id="UZD55868.1"/>
    </source>
</evidence>
<evidence type="ECO:0000313" key="3">
    <source>
        <dbReference type="Proteomes" id="UP001163266"/>
    </source>
</evidence>
<name>A0ABY6MV24_9BURK</name>
<dbReference type="CDD" id="cd11374">
    <property type="entry name" value="CE4_u10"/>
    <property type="match status" value="1"/>
</dbReference>
<keyword evidence="3" id="KW-1185">Reference proteome</keyword>
<proteinExistence type="predicted"/>
<sequence>MMEPSLCVVLHDVSPVTWAACQRVIDAVGEVAPVPMTLLAVPRYHGAPRDPAFEDLLTRRCECGDELALHGYTHLDDGRPSGVVDALRRRWYTAGEGEFASLRADDAAGRLLAGARWFQENRWPLYGFVAPAWLMSPGTWEALALLPLTYTATLRRLYALPRRHMLTSQSIVYSTRARWRRATSLMWNRALHHAGQDAQMLVRFELHPHDADYPIIRRSWQRLLAWHLQYRRAYTVADFVRQWQGSLDVPTAPMTYHQAPSAPAFRTERAPRQP</sequence>
<dbReference type="Gene3D" id="3.20.20.370">
    <property type="entry name" value="Glycoside hydrolase/deacetylase"/>
    <property type="match status" value="1"/>
</dbReference>
<dbReference type="Pfam" id="PF10096">
    <property type="entry name" value="DUF2334"/>
    <property type="match status" value="1"/>
</dbReference>
<feature type="region of interest" description="Disordered" evidence="1">
    <location>
        <begin position="254"/>
        <end position="274"/>
    </location>
</feature>
<protein>
    <submittedName>
        <fullName evidence="2">Polysaccharide deacetylase family protein</fullName>
    </submittedName>
</protein>